<comment type="subunit">
    <text evidence="5">MCR is a hexamer of two alpha, two beta, and two gamma chains, forming a dimer of heterotrimers.</text>
</comment>
<organism evidence="13 14">
    <name type="scientific">Methanocaldococcus lauensis</name>
    <dbReference type="NCBI Taxonomy" id="2546128"/>
    <lineage>
        <taxon>Archaea</taxon>
        <taxon>Methanobacteriati</taxon>
        <taxon>Methanobacteriota</taxon>
        <taxon>Methanomada group</taxon>
        <taxon>Methanococci</taxon>
        <taxon>Methanococcales</taxon>
        <taxon>Methanocaldococcaceae</taxon>
        <taxon>Methanocaldococcus</taxon>
    </lineage>
</organism>
<feature type="domain" description="Methyl-coenzyme M reductase beta subunit N-terminal" evidence="12">
    <location>
        <begin position="27"/>
        <end position="208"/>
    </location>
</feature>
<proteinExistence type="inferred from homology"/>
<evidence type="ECO:0000256" key="7">
    <source>
        <dbReference type="ARBA" id="ARBA00022679"/>
    </source>
</evidence>
<dbReference type="GO" id="GO:0015948">
    <property type="term" value="P:methanogenesis"/>
    <property type="evidence" value="ECO:0007669"/>
    <property type="project" value="UniProtKB-KW"/>
</dbReference>
<evidence type="ECO:0000313" key="13">
    <source>
        <dbReference type="EMBL" id="CAB3287720.1"/>
    </source>
</evidence>
<evidence type="ECO:0000256" key="5">
    <source>
        <dbReference type="ARBA" id="ARBA00011155"/>
    </source>
</evidence>
<keyword evidence="7 13" id="KW-0808">Transferase</keyword>
<dbReference type="Gene3D" id="1.20.840.10">
    <property type="entry name" value="Methyl-coenzyme M reductase, alpha/beta subunit, C-terminal"/>
    <property type="match status" value="1"/>
</dbReference>
<evidence type="ECO:0000256" key="4">
    <source>
        <dbReference type="ARBA" id="ARBA00010675"/>
    </source>
</evidence>
<evidence type="ECO:0000256" key="8">
    <source>
        <dbReference type="ARBA" id="ARBA00022994"/>
    </source>
</evidence>
<keyword evidence="14" id="KW-1185">Reference proteome</keyword>
<dbReference type="InterPro" id="IPR022679">
    <property type="entry name" value="Me_CoM_Rdtase_bsu_C"/>
</dbReference>
<sequence length="465" mass="49929">MEYIIKIVILNIEPINVGVINMVKYKDTINLYDAKGNLVEENVPLEAISPLYNPTIQKLVRDVKRTVAVNLAGIENALKTGQVGGKGCKIKGREIDLPIVENAETIAEYLEKVIRVSEDDDTSIKLINDGKQMAVQIPTKRLDIAAEYSVSVLVTAQALKEAIIRTFDIDIFDAPMVHAAILGGYPHDVSMKGSNIMALLGSPLSLEGPGYALRNIMVNHFVACTKKNIMNAVAFAAIMEQTAMFEMGDAVGLFERLHLLGLAYEGLNADNLVIDLVKANGKNGTVGTVVASVVERALEDGVIKEDKKLSSGFTLYKPVDVAKWNAYAAAGLVAAAIVNCGAARAAQNIASTILYYNDILEYETGLPGVDFGRAEGTAVGFSFFSHSIYGGGGPGIFNGNHIVTRHSKGFAIPPVAAAMCLDAGTQMFSPERTSALVGTVFSAIDEFREPLKYVIEGALEVKDKI</sequence>
<dbReference type="Pfam" id="PF02783">
    <property type="entry name" value="MCR_beta_N"/>
    <property type="match status" value="1"/>
</dbReference>
<dbReference type="KEGG" id="mesg:MLAUSG7_0357"/>
<dbReference type="Proteomes" id="UP000679213">
    <property type="component" value="Chromosome I"/>
</dbReference>
<dbReference type="GO" id="GO:0050524">
    <property type="term" value="F:coenzyme-B sulfoethylthiotransferase activity"/>
    <property type="evidence" value="ECO:0007669"/>
    <property type="project" value="UniProtKB-EC"/>
</dbReference>
<comment type="cofactor">
    <cofactor evidence="1">
        <name>coenzyme F430</name>
        <dbReference type="ChEBI" id="CHEBI:60540"/>
    </cofactor>
</comment>
<evidence type="ECO:0000256" key="1">
    <source>
        <dbReference type="ARBA" id="ARBA00001952"/>
    </source>
</evidence>
<dbReference type="PIRSF" id="PIRSF000263">
    <property type="entry name" value="Meth_CoM_rd_beta"/>
    <property type="match status" value="1"/>
</dbReference>
<comment type="pathway">
    <text evidence="3">One-carbon metabolism; methyl-coenzyme M reduction; methane from methyl-coenzyme M: step 1/1.</text>
</comment>
<dbReference type="Gene3D" id="3.30.70.470">
    <property type="match status" value="1"/>
</dbReference>
<evidence type="ECO:0000256" key="9">
    <source>
        <dbReference type="ARBA" id="ARBA00032164"/>
    </source>
</evidence>
<dbReference type="EC" id="2.8.4.1" evidence="6"/>
<dbReference type="UniPathway" id="UPA00646">
    <property type="reaction ID" value="UER00699"/>
</dbReference>
<dbReference type="InterPro" id="IPR022680">
    <property type="entry name" value="Me_CoM_Rdtase_bsu_N"/>
</dbReference>
<accession>A0A8D6PXF0</accession>
<evidence type="ECO:0000256" key="10">
    <source>
        <dbReference type="ARBA" id="ARBA00047772"/>
    </source>
</evidence>
<dbReference type="SUPFAM" id="SSF55088">
    <property type="entry name" value="Methyl-coenzyme M reductase subunits"/>
    <property type="match status" value="1"/>
</dbReference>
<dbReference type="SUPFAM" id="SSF48081">
    <property type="entry name" value="Methyl-coenzyme M reductase alpha and beta chain C-terminal domain"/>
    <property type="match status" value="1"/>
</dbReference>
<dbReference type="InterPro" id="IPR003179">
    <property type="entry name" value="Me_CoM_Rdtase_bsu"/>
</dbReference>
<dbReference type="AlphaFoldDB" id="A0A8D6PXF0"/>
<comment type="similarity">
    <text evidence="4">Belongs to the methyl-coenzyme M reductase beta subunit family.</text>
</comment>
<evidence type="ECO:0000313" key="14">
    <source>
        <dbReference type="Proteomes" id="UP000679213"/>
    </source>
</evidence>
<evidence type="ECO:0000259" key="11">
    <source>
        <dbReference type="Pfam" id="PF02241"/>
    </source>
</evidence>
<dbReference type="InterPro" id="IPR009024">
    <property type="entry name" value="Me_CoM_Rdtase_Fd-like_fold"/>
</dbReference>
<reference evidence="13 14" key="1">
    <citation type="submission" date="2020-04" db="EMBL/GenBank/DDBJ databases">
        <authorList>
            <consortium name="Genoscope - CEA"/>
            <person name="William W."/>
        </authorList>
    </citation>
    <scope>NUCLEOTIDE SEQUENCE [LARGE SCALE GENOMIC DNA]</scope>
    <source>
        <strain evidence="13 14">SG7</strain>
    </source>
</reference>
<feature type="domain" description="Methyl-coenzyme M reductase beta subunit C-terminal" evidence="11">
    <location>
        <begin position="210"/>
        <end position="458"/>
    </location>
</feature>
<name>A0A8D6PXF0_9EURY</name>
<gene>
    <name evidence="13" type="primary">mcrB</name>
    <name evidence="13" type="ORF">MLAUSG7_0357</name>
</gene>
<dbReference type="EMBL" id="LR792632">
    <property type="protein sequence ID" value="CAB3287720.1"/>
    <property type="molecule type" value="Genomic_DNA"/>
</dbReference>
<dbReference type="NCBIfam" id="TIGR03257">
    <property type="entry name" value="met_CoM_red_bet"/>
    <property type="match status" value="1"/>
</dbReference>
<evidence type="ECO:0000259" key="12">
    <source>
        <dbReference type="Pfam" id="PF02783"/>
    </source>
</evidence>
<dbReference type="InterPro" id="IPR015823">
    <property type="entry name" value="Me_CoM_Rdtase_asu_N_sub2"/>
</dbReference>
<dbReference type="Pfam" id="PF02241">
    <property type="entry name" value="MCR_beta"/>
    <property type="match status" value="1"/>
</dbReference>
<evidence type="ECO:0000256" key="2">
    <source>
        <dbReference type="ARBA" id="ARBA00002461"/>
    </source>
</evidence>
<protein>
    <recommendedName>
        <fullName evidence="6">coenzyme-B sulfoethylthiotransferase</fullName>
        <ecNumber evidence="6">2.8.4.1</ecNumber>
    </recommendedName>
    <alternativeName>
        <fullName evidence="9">Coenzyme-B sulfoethylthiotransferase beta</fullName>
    </alternativeName>
</protein>
<evidence type="ECO:0000256" key="6">
    <source>
        <dbReference type="ARBA" id="ARBA00013271"/>
    </source>
</evidence>
<keyword evidence="8" id="KW-0484">Methanogenesis</keyword>
<comment type="catalytic activity">
    <reaction evidence="10">
        <text>coenzyme B + methyl-coenzyme M = methane + coenzyme M-coenzyme B heterodisulfide</text>
        <dbReference type="Rhea" id="RHEA:12532"/>
        <dbReference type="ChEBI" id="CHEBI:16183"/>
        <dbReference type="ChEBI" id="CHEBI:58286"/>
        <dbReference type="ChEBI" id="CHEBI:58411"/>
        <dbReference type="ChEBI" id="CHEBI:58596"/>
        <dbReference type="EC" id="2.8.4.1"/>
    </reaction>
    <physiologicalReaction direction="left-to-right" evidence="10">
        <dbReference type="Rhea" id="RHEA:12533"/>
    </physiologicalReaction>
</comment>
<comment type="function">
    <text evidence="2">Component of the methyl-coenzyme M reductase (MCR) I that catalyzes the reductive cleavage of methyl-coenzyme M (CoM-S-CH3 or 2-(methylthio)ethanesulfonate) using coenzyme B (CoB or 7-mercaptoheptanoylthreonine phosphate) as reductant which results in the production of methane and the mixed heterodisulfide of CoB and CoM (CoM-S-S-CoB). This is the final step in methanogenesis.</text>
</comment>
<evidence type="ECO:0000256" key="3">
    <source>
        <dbReference type="ARBA" id="ARBA00005149"/>
    </source>
</evidence>
<dbReference type="InterPro" id="IPR008924">
    <property type="entry name" value="Me_CoM_Rdtase_asu/bsu_C"/>
</dbReference>